<dbReference type="InterPro" id="IPR001309">
    <property type="entry name" value="Pept_C14_p20"/>
</dbReference>
<dbReference type="InterPro" id="IPR011600">
    <property type="entry name" value="Pept_C14_caspase"/>
</dbReference>
<proteinExistence type="predicted"/>
<dbReference type="Pfam" id="PF00059">
    <property type="entry name" value="Lectin_C"/>
    <property type="match status" value="1"/>
</dbReference>
<dbReference type="SUPFAM" id="SSF47090">
    <property type="entry name" value="PGBD-like"/>
    <property type="match status" value="1"/>
</dbReference>
<dbReference type="Gene3D" id="3.10.100.10">
    <property type="entry name" value="Mannose-Binding Protein A, subunit A"/>
    <property type="match status" value="1"/>
</dbReference>
<dbReference type="PROSITE" id="PS50041">
    <property type="entry name" value="C_TYPE_LECTIN_2"/>
    <property type="match status" value="1"/>
</dbReference>
<dbReference type="GO" id="GO:0004197">
    <property type="term" value="F:cysteine-type endopeptidase activity"/>
    <property type="evidence" value="ECO:0007669"/>
    <property type="project" value="InterPro"/>
</dbReference>
<dbReference type="AlphaFoldDB" id="A0A9Q8YA54"/>
<dbReference type="Pfam" id="PF01471">
    <property type="entry name" value="PG_binding_1"/>
    <property type="match status" value="1"/>
</dbReference>
<dbReference type="InterPro" id="IPR036365">
    <property type="entry name" value="PGBD-like_sf"/>
</dbReference>
<dbReference type="RefSeq" id="WP_110818484.1">
    <property type="nucleotide sequence ID" value="NZ_CAXURO020000001.1"/>
</dbReference>
<dbReference type="InterPro" id="IPR016186">
    <property type="entry name" value="C-type_lectin-like/link_sf"/>
</dbReference>
<feature type="domain" description="Caspase family p20" evidence="3">
    <location>
        <begin position="30"/>
        <end position="159"/>
    </location>
</feature>
<dbReference type="GO" id="GO:0006508">
    <property type="term" value="P:proteolysis"/>
    <property type="evidence" value="ECO:0007669"/>
    <property type="project" value="InterPro"/>
</dbReference>
<dbReference type="OrthoDB" id="9149554at2"/>
<evidence type="ECO:0000259" key="3">
    <source>
        <dbReference type="PROSITE" id="PS50208"/>
    </source>
</evidence>
<dbReference type="PROSITE" id="PS50208">
    <property type="entry name" value="CASPASE_P20"/>
    <property type="match status" value="1"/>
</dbReference>
<name>A0A9Q8YA54_ENSAD</name>
<dbReference type="SMART" id="SM00034">
    <property type="entry name" value="CLECT"/>
    <property type="match status" value="1"/>
</dbReference>
<dbReference type="EMBL" id="CP098807">
    <property type="protein sequence ID" value="USJ23952.1"/>
    <property type="molecule type" value="Genomic_DNA"/>
</dbReference>
<sequence>MNWRVKLLWLVLCALIVPFTTGNAPAEGNGKRLALVIGMSNYVLAGTLPNASRDAEAFNVFLKGQGFETDLILNADRRGLAGALSNFSRKIGPDDVALFYYAGHGMQLRGENFLVGTDARLESEFDVPAETMPLSEIMNALEQRAKISLIFLDACRNNPLADRLNRDVAGTSRGGATRGLAPIETQGAGTLVAFAAAPGQVAADGTDGHSPFTRALITNLSGPGIEIGTAFKRVIREVRSATGGKQSPQILSSLDLEFYLDGSATLEAPRPLKVDNVDIAALDFNKAMRVDTARTWKRFIAKHGESSYADAARQSIQRLGKSDDFRSSLAAMAQEQKMLDSKDKRAAAQQALQSKGFDTGATDGAFGGQTRRAVTAFQAARGLKQSGFLDQETGASLGLTFARIDQDILSATSARRYDATDLEGLEDEPVIAMVRCLSPLPLTYGTFARHLYAAVYDGQQVGWQEAKAIVERCGGHLATIDSSDENTFVASLANTDDRFFSSSFEGGEHRRVGPWLGLSNENGSAEGWRWTTGAAVTFGRWFRRPPEKAGAATLYAAYRANKVPLAAYVDTWEARDPSRPVSGFIAEFE</sequence>
<evidence type="ECO:0000259" key="2">
    <source>
        <dbReference type="PROSITE" id="PS50041"/>
    </source>
</evidence>
<feature type="signal peptide" evidence="1">
    <location>
        <begin position="1"/>
        <end position="26"/>
    </location>
</feature>
<dbReference type="InterPro" id="IPR029030">
    <property type="entry name" value="Caspase-like_dom_sf"/>
</dbReference>
<evidence type="ECO:0000256" key="1">
    <source>
        <dbReference type="SAM" id="SignalP"/>
    </source>
</evidence>
<gene>
    <name evidence="4" type="ORF">NE863_02880</name>
</gene>
<dbReference type="InterPro" id="IPR001304">
    <property type="entry name" value="C-type_lectin-like"/>
</dbReference>
<dbReference type="SUPFAM" id="SSF56436">
    <property type="entry name" value="C-type lectin-like"/>
    <property type="match status" value="1"/>
</dbReference>
<dbReference type="Gene3D" id="3.40.50.1460">
    <property type="match status" value="1"/>
</dbReference>
<feature type="chain" id="PRO_5040327041" evidence="1">
    <location>
        <begin position="27"/>
        <end position="589"/>
    </location>
</feature>
<organism evidence="4 5">
    <name type="scientific">Ensifer adhaerens</name>
    <name type="common">Sinorhizobium morelense</name>
    <dbReference type="NCBI Taxonomy" id="106592"/>
    <lineage>
        <taxon>Bacteria</taxon>
        <taxon>Pseudomonadati</taxon>
        <taxon>Pseudomonadota</taxon>
        <taxon>Alphaproteobacteria</taxon>
        <taxon>Hyphomicrobiales</taxon>
        <taxon>Rhizobiaceae</taxon>
        <taxon>Sinorhizobium/Ensifer group</taxon>
        <taxon>Ensifer</taxon>
    </lineage>
</organism>
<feature type="domain" description="C-type lectin" evidence="2">
    <location>
        <begin position="447"/>
        <end position="573"/>
    </location>
</feature>
<keyword evidence="1" id="KW-0732">Signal</keyword>
<protein>
    <submittedName>
        <fullName evidence="4">Caspase family protein</fullName>
    </submittedName>
</protein>
<evidence type="ECO:0000313" key="4">
    <source>
        <dbReference type="EMBL" id="USJ23952.1"/>
    </source>
</evidence>
<dbReference type="Proteomes" id="UP001055460">
    <property type="component" value="Chromosome"/>
</dbReference>
<dbReference type="InterPro" id="IPR052039">
    <property type="entry name" value="Caspase-related_regulators"/>
</dbReference>
<dbReference type="InterPro" id="IPR036366">
    <property type="entry name" value="PGBDSf"/>
</dbReference>
<dbReference type="InterPro" id="IPR016187">
    <property type="entry name" value="CTDL_fold"/>
</dbReference>
<dbReference type="Gene3D" id="1.10.101.10">
    <property type="entry name" value="PGBD-like superfamily/PGBD"/>
    <property type="match status" value="1"/>
</dbReference>
<evidence type="ECO:0000313" key="5">
    <source>
        <dbReference type="Proteomes" id="UP001055460"/>
    </source>
</evidence>
<dbReference type="PANTHER" id="PTHR22576">
    <property type="entry name" value="MUCOSA ASSOCIATED LYMPHOID TISSUE LYMPHOMA TRANSLOCATION PROTEIN 1/PARACASPASE"/>
    <property type="match status" value="1"/>
</dbReference>
<dbReference type="SUPFAM" id="SSF52129">
    <property type="entry name" value="Caspase-like"/>
    <property type="match status" value="1"/>
</dbReference>
<dbReference type="Pfam" id="PF00656">
    <property type="entry name" value="Peptidase_C14"/>
    <property type="match status" value="1"/>
</dbReference>
<dbReference type="InterPro" id="IPR002477">
    <property type="entry name" value="Peptidoglycan-bd-like"/>
</dbReference>
<accession>A0A9Q8YA54</accession>
<reference evidence="4" key="1">
    <citation type="submission" date="2022-06" db="EMBL/GenBank/DDBJ databases">
        <title>Physiological and biochemical characterization and genomic elucidation of a strain of the genus Ensifer adhaerens M8 that combines arsenic oxidation and chromium reduction.</title>
        <authorList>
            <person name="Li X."/>
            <person name="Yu c."/>
        </authorList>
    </citation>
    <scope>NUCLEOTIDE SEQUENCE</scope>
    <source>
        <strain evidence="4">M8</strain>
    </source>
</reference>
<dbReference type="PANTHER" id="PTHR22576:SF37">
    <property type="entry name" value="MUCOSA-ASSOCIATED LYMPHOID TISSUE LYMPHOMA TRANSLOCATION PROTEIN 1"/>
    <property type="match status" value="1"/>
</dbReference>